<dbReference type="PROSITE" id="PS50181">
    <property type="entry name" value="FBOX"/>
    <property type="match status" value="1"/>
</dbReference>
<sequence>MPTMESELPPPPYDSCVLKNKGADILVQNAYKNQIWSPLLRLPDKTLIALMKSLDLDSLLRLRHTSRIFMWLFSSDAGFEQYHLTPREDKDRFYDTARIWTPPSSWFKNQAASPFRGMCQQCATTRKGHVFGKALLKSMPELYCSRCHTKHRSMHFSRGQRLLPEKSERICIGHEGYFVLCDHVTATWHQVISKEHDPLSAVRCRSQEHSHPSLRCDIETCALHEYPSFYVARQDKHGLYMSVLQTRHMFIKRLPSGKMCAESLRRTLEEKPRGMSTTSWMPVSWPVAGNPLRIFDPNLCDCVEWRGSSPEAKRMRWPICPDPARPWRSAADERFYVSTEPRCSKHVHNILASFTDAKAEIWVQPCQGRDDLLVLFQRATYYISEACGSGWQDMVYNRSYDMEFDDKMRGVTWCPNKTCAVSNLLRSNKHLWNMESRDRMGPSWPRDFVV</sequence>
<organism evidence="2 3">
    <name type="scientific">Beauveria asiatica</name>
    <dbReference type="NCBI Taxonomy" id="1069075"/>
    <lineage>
        <taxon>Eukaryota</taxon>
        <taxon>Fungi</taxon>
        <taxon>Dikarya</taxon>
        <taxon>Ascomycota</taxon>
        <taxon>Pezizomycotina</taxon>
        <taxon>Sordariomycetes</taxon>
        <taxon>Hypocreomycetidae</taxon>
        <taxon>Hypocreales</taxon>
        <taxon>Cordycipitaceae</taxon>
        <taxon>Beauveria</taxon>
    </lineage>
</organism>
<protein>
    <recommendedName>
        <fullName evidence="1">F-box domain-containing protein</fullName>
    </recommendedName>
</protein>
<evidence type="ECO:0000259" key="1">
    <source>
        <dbReference type="PROSITE" id="PS50181"/>
    </source>
</evidence>
<dbReference type="AlphaFoldDB" id="A0AAW0RVV6"/>
<dbReference type="Proteomes" id="UP001397290">
    <property type="component" value="Unassembled WGS sequence"/>
</dbReference>
<feature type="domain" description="F-box" evidence="1">
    <location>
        <begin position="36"/>
        <end position="82"/>
    </location>
</feature>
<evidence type="ECO:0000313" key="3">
    <source>
        <dbReference type="Proteomes" id="UP001397290"/>
    </source>
</evidence>
<reference evidence="2 3" key="1">
    <citation type="submission" date="2020-02" db="EMBL/GenBank/DDBJ databases">
        <title>Comparative genomics of the hypocrealean fungal genus Beauvera.</title>
        <authorList>
            <person name="Showalter D.N."/>
            <person name="Bushley K.E."/>
            <person name="Rehner S.A."/>
        </authorList>
    </citation>
    <scope>NUCLEOTIDE SEQUENCE [LARGE SCALE GENOMIC DNA]</scope>
    <source>
        <strain evidence="2 3">ARSEF4384</strain>
    </source>
</reference>
<keyword evidence="3" id="KW-1185">Reference proteome</keyword>
<comment type="caution">
    <text evidence="2">The sequence shown here is derived from an EMBL/GenBank/DDBJ whole genome shotgun (WGS) entry which is preliminary data.</text>
</comment>
<dbReference type="EMBL" id="JAAHCF010000232">
    <property type="protein sequence ID" value="KAK8146145.1"/>
    <property type="molecule type" value="Genomic_DNA"/>
</dbReference>
<proteinExistence type="predicted"/>
<dbReference type="InterPro" id="IPR001810">
    <property type="entry name" value="F-box_dom"/>
</dbReference>
<name>A0AAW0RVV6_9HYPO</name>
<evidence type="ECO:0000313" key="2">
    <source>
        <dbReference type="EMBL" id="KAK8146145.1"/>
    </source>
</evidence>
<accession>A0AAW0RVV6</accession>
<gene>
    <name evidence="2" type="ORF">G3M48_003561</name>
</gene>